<dbReference type="SUPFAM" id="SSF143011">
    <property type="entry name" value="RelE-like"/>
    <property type="match status" value="1"/>
</dbReference>
<dbReference type="InterPro" id="IPR035093">
    <property type="entry name" value="RelE/ParE_toxin_dom_sf"/>
</dbReference>
<organism evidence="2">
    <name type="scientific">Acetithermum autotrophicum</name>
    <dbReference type="NCBI Taxonomy" id="1446466"/>
    <lineage>
        <taxon>Bacteria</taxon>
        <taxon>Candidatus Bipolaricaulota</taxon>
        <taxon>Candidatus Acetithermum</taxon>
    </lineage>
</organism>
<gene>
    <name evidence="2" type="ORF">HGMM_OP2C252</name>
</gene>
<accession>H5SRI7</accession>
<protein>
    <recommendedName>
        <fullName evidence="3">Type II toxin-antitoxin system mRNA interferase toxin, RelE/StbE family</fullName>
    </recommendedName>
</protein>
<dbReference type="AlphaFoldDB" id="H5SRI7"/>
<dbReference type="Gene3D" id="3.30.2310.20">
    <property type="entry name" value="RelE-like"/>
    <property type="match status" value="1"/>
</dbReference>
<reference evidence="2" key="2">
    <citation type="journal article" date="2012" name="PLoS ONE">
        <title>A Deeply Branching Thermophilic Bacterium with an Ancient Acetyl-CoA Pathway Dominates a Subsurface Ecosystem.</title>
        <authorList>
            <person name="Takami H."/>
            <person name="Noguchi H."/>
            <person name="Takaki Y."/>
            <person name="Uchiyama I."/>
            <person name="Toyoda A."/>
            <person name="Nishi S."/>
            <person name="Chee G.-J."/>
            <person name="Arai W."/>
            <person name="Nunoura T."/>
            <person name="Itoh T."/>
            <person name="Hattori M."/>
            <person name="Takai K."/>
        </authorList>
    </citation>
    <scope>NUCLEOTIDE SEQUENCE</scope>
</reference>
<proteinExistence type="predicted"/>
<dbReference type="Pfam" id="PF05016">
    <property type="entry name" value="ParE_toxin"/>
    <property type="match status" value="1"/>
</dbReference>
<keyword evidence="1" id="KW-1277">Toxin-antitoxin system</keyword>
<reference evidence="2" key="1">
    <citation type="journal article" date="2005" name="Environ. Microbiol.">
        <title>Genetic and functional properties of uncultivated thermophilic crenarchaeotes from a subsurface gold mine as revealed by analysis of genome fragments.</title>
        <authorList>
            <person name="Nunoura T."/>
            <person name="Hirayama H."/>
            <person name="Takami H."/>
            <person name="Oida H."/>
            <person name="Nishi S."/>
            <person name="Shimamura S."/>
            <person name="Suzuki Y."/>
            <person name="Inagaki F."/>
            <person name="Takai K."/>
            <person name="Nealson K.H."/>
            <person name="Horikoshi K."/>
        </authorList>
    </citation>
    <scope>NUCLEOTIDE SEQUENCE</scope>
</reference>
<evidence type="ECO:0000256" key="1">
    <source>
        <dbReference type="ARBA" id="ARBA00022649"/>
    </source>
</evidence>
<dbReference type="EMBL" id="AP011801">
    <property type="protein sequence ID" value="BAL58704.1"/>
    <property type="molecule type" value="Genomic_DNA"/>
</dbReference>
<evidence type="ECO:0008006" key="3">
    <source>
        <dbReference type="Google" id="ProtNLM"/>
    </source>
</evidence>
<dbReference type="InterPro" id="IPR007712">
    <property type="entry name" value="RelE/ParE_toxin"/>
</dbReference>
<evidence type="ECO:0000313" key="2">
    <source>
        <dbReference type="EMBL" id="BAL58704.1"/>
    </source>
</evidence>
<name>H5SRI7_ACEAU</name>
<sequence>MAQRNPHIASKLIQKIQWLRKNVDSIRHEKLRGREEYSLHFGQYRVLYELDWTQQRIVIVRVGAHNAAYRG</sequence>